<feature type="region of interest" description="Disordered" evidence="3">
    <location>
        <begin position="88"/>
        <end position="114"/>
    </location>
</feature>
<dbReference type="PANTHER" id="PTHR47926">
    <property type="entry name" value="PENTATRICOPEPTIDE REPEAT-CONTAINING PROTEIN"/>
    <property type="match status" value="1"/>
</dbReference>
<keyword evidence="7" id="KW-1185">Reference proteome</keyword>
<dbReference type="EMBL" id="JABFUD020000020">
    <property type="protein sequence ID" value="KAI5064147.1"/>
    <property type="molecule type" value="Genomic_DNA"/>
</dbReference>
<reference evidence="6" key="1">
    <citation type="submission" date="2021-01" db="EMBL/GenBank/DDBJ databases">
        <title>Adiantum capillus-veneris genome.</title>
        <authorList>
            <person name="Fang Y."/>
            <person name="Liao Q."/>
        </authorList>
    </citation>
    <scope>NUCLEOTIDE SEQUENCE</scope>
    <source>
        <strain evidence="6">H3</strain>
        <tissue evidence="6">Leaf</tissue>
    </source>
</reference>
<feature type="repeat" description="PPR" evidence="2">
    <location>
        <begin position="656"/>
        <end position="691"/>
    </location>
</feature>
<feature type="domain" description="DYW" evidence="4">
    <location>
        <begin position="846"/>
        <end position="926"/>
    </location>
</feature>
<dbReference type="PANTHER" id="PTHR47926:SF533">
    <property type="entry name" value="DYW DOMAIN-CONTAINING PROTEIN"/>
    <property type="match status" value="1"/>
</dbReference>
<dbReference type="InterPro" id="IPR011990">
    <property type="entry name" value="TPR-like_helical_dom_sf"/>
</dbReference>
<dbReference type="InterPro" id="IPR046960">
    <property type="entry name" value="PPR_At4g14850-like_plant"/>
</dbReference>
<dbReference type="Pfam" id="PF13041">
    <property type="entry name" value="PPR_2"/>
    <property type="match status" value="4"/>
</dbReference>
<dbReference type="GO" id="GO:0003723">
    <property type="term" value="F:RNA binding"/>
    <property type="evidence" value="ECO:0007669"/>
    <property type="project" value="InterPro"/>
</dbReference>
<dbReference type="Gene3D" id="1.25.40.10">
    <property type="entry name" value="Tetratricopeptide repeat domain"/>
    <property type="match status" value="5"/>
</dbReference>
<dbReference type="SUPFAM" id="SSF48452">
    <property type="entry name" value="TPR-like"/>
    <property type="match status" value="1"/>
</dbReference>
<dbReference type="Pfam" id="PF14432">
    <property type="entry name" value="DYW_deaminase"/>
    <property type="match status" value="1"/>
</dbReference>
<dbReference type="Pfam" id="PF01535">
    <property type="entry name" value="PPR"/>
    <property type="match status" value="2"/>
</dbReference>
<evidence type="ECO:0008006" key="8">
    <source>
        <dbReference type="Google" id="ProtNLM"/>
    </source>
</evidence>
<dbReference type="NCBIfam" id="TIGR00756">
    <property type="entry name" value="PPR"/>
    <property type="match status" value="7"/>
</dbReference>
<feature type="repeat" description="PPR" evidence="2">
    <location>
        <begin position="217"/>
        <end position="251"/>
    </location>
</feature>
<feature type="repeat" description="PPR" evidence="2">
    <location>
        <begin position="621"/>
        <end position="655"/>
    </location>
</feature>
<feature type="domain" description="DUF7796" evidence="5">
    <location>
        <begin position="5"/>
        <end position="52"/>
    </location>
</feature>
<protein>
    <recommendedName>
        <fullName evidence="8">DYW domain-containing protein</fullName>
    </recommendedName>
</protein>
<dbReference type="FunFam" id="1.25.40.10:FF:000090">
    <property type="entry name" value="Pentatricopeptide repeat-containing protein, chloroplastic"/>
    <property type="match status" value="1"/>
</dbReference>
<dbReference type="Pfam" id="PF20431">
    <property type="entry name" value="E_motif"/>
    <property type="match status" value="1"/>
</dbReference>
<dbReference type="InterPro" id="IPR046848">
    <property type="entry name" value="E_motif"/>
</dbReference>
<feature type="repeat" description="PPR" evidence="2">
    <location>
        <begin position="287"/>
        <end position="317"/>
    </location>
</feature>
<name>A0A9D4Z838_ADICA</name>
<sequence length="926" mass="104767">MCFYIDKDSYKLSLLKDALNLIHVRIFSPKPIPENRVFADVLTAYNSPYGIQVHEGVKLSLGIFGSATTMRESGPKWSYLTLFESRRSQDLKQQDPKFKDNPNLKIGSSKRREKPVPMPKVAMLVIFSSWTWGKQRVKALQNPSDVLQDFARRAAFWRQFKLWRQKDLAAAREVNSLIARRAFDINTFFGSHLIRMFASCGSLSEADILFRKLSNPSVYTWHAIISAHTKLGQNERAFQLYNNLLDSKLKPNEYILVAVLKACANLTDIIQGNLIYSYIVEDGLETDLYIGNTMMDTYSKCGHLQDAQKVFTKMSNRDVVSWNTLITGYATHVHGLEAIQLLQQMHQEGMRPDDVAYSSVVKACSSMSDARKGELIHHSIIDSGGGGDSHFCSILIHMYMECGSVEDANKVFERLLDRDVVTWSTMISGYAHLGHGAKALEAFERMQGENLKPNNVTYPSVLNACASLLLLDEGKLIHFHIMQSDYDQDFYIGSALIDMYAKCGALQDALGVFDRFPAPNEITWNSMIAAYAQTEHGEEALELFQHLQVLGFKPDRVTYLSALKACCSMAALDWGKLLHDQIIRRGFVTELSVGNALIDMYSKCGSLADACTVFGDMPNQGIITWSTLPAAYAQHNDYLSVFECFEKMQKTGVRPNSVTFVSLLSACSQKGFTDKGYEYFFSMKASYGLKPTTEHYNCLIDLLGRGGRMHEAEHLLATMPFQDKFMGWKSLLSHCKVYNQVKRARRCFNRLVVIDPKDASVYALMLDIYANANMWNEVREIQEMRNRAGVRGKLGKASIQVGNVFHSFTVGWRNHPKEDVIYKKLKTVGLQMEDKISSRKLLNLVSSIFEEHKDDLLCGHCELLAIGLGLTSTKEGTTLRISKNLRVCMDCHAVTKFISEVEKREIMIMDTFRVHRFRNGECSCND</sequence>
<feature type="repeat" description="PPR" evidence="2">
    <location>
        <begin position="520"/>
        <end position="554"/>
    </location>
</feature>
<feature type="repeat" description="PPR" evidence="2">
    <location>
        <begin position="419"/>
        <end position="453"/>
    </location>
</feature>
<dbReference type="OrthoDB" id="185373at2759"/>
<feature type="repeat" description="PPR" evidence="2">
    <location>
        <begin position="318"/>
        <end position="352"/>
    </location>
</feature>
<dbReference type="PROSITE" id="PS51375">
    <property type="entry name" value="PPR"/>
    <property type="match status" value="7"/>
</dbReference>
<keyword evidence="1" id="KW-0677">Repeat</keyword>
<dbReference type="InterPro" id="IPR032867">
    <property type="entry name" value="DYW_dom"/>
</dbReference>
<organism evidence="6 7">
    <name type="scientific">Adiantum capillus-veneris</name>
    <name type="common">Maidenhair fern</name>
    <dbReference type="NCBI Taxonomy" id="13818"/>
    <lineage>
        <taxon>Eukaryota</taxon>
        <taxon>Viridiplantae</taxon>
        <taxon>Streptophyta</taxon>
        <taxon>Embryophyta</taxon>
        <taxon>Tracheophyta</taxon>
        <taxon>Polypodiopsida</taxon>
        <taxon>Polypodiidae</taxon>
        <taxon>Polypodiales</taxon>
        <taxon>Pteridineae</taxon>
        <taxon>Pteridaceae</taxon>
        <taxon>Vittarioideae</taxon>
        <taxon>Adiantum</taxon>
    </lineage>
</organism>
<evidence type="ECO:0000259" key="5">
    <source>
        <dbReference type="Pfam" id="PF25072"/>
    </source>
</evidence>
<dbReference type="FunFam" id="1.25.40.10:FF:000031">
    <property type="entry name" value="Pentatricopeptide repeat-containing protein mitochondrial"/>
    <property type="match status" value="2"/>
</dbReference>
<dbReference type="AlphaFoldDB" id="A0A9D4Z838"/>
<proteinExistence type="predicted"/>
<gene>
    <name evidence="6" type="ORF">GOP47_0020817</name>
</gene>
<evidence type="ECO:0000256" key="3">
    <source>
        <dbReference type="SAM" id="MobiDB-lite"/>
    </source>
</evidence>
<comment type="caution">
    <text evidence="6">The sequence shown here is derived from an EMBL/GenBank/DDBJ whole genome shotgun (WGS) entry which is preliminary data.</text>
</comment>
<dbReference type="GO" id="GO:0009451">
    <property type="term" value="P:RNA modification"/>
    <property type="evidence" value="ECO:0007669"/>
    <property type="project" value="InterPro"/>
</dbReference>
<dbReference type="Pfam" id="PF25072">
    <property type="entry name" value="DUF7796"/>
    <property type="match status" value="1"/>
</dbReference>
<evidence type="ECO:0000313" key="6">
    <source>
        <dbReference type="EMBL" id="KAI5064147.1"/>
    </source>
</evidence>
<dbReference type="InterPro" id="IPR056698">
    <property type="entry name" value="DUF7796"/>
</dbReference>
<feature type="compositionally biased region" description="Basic and acidic residues" evidence="3">
    <location>
        <begin position="88"/>
        <end position="102"/>
    </location>
</feature>
<accession>A0A9D4Z838</accession>
<evidence type="ECO:0000256" key="1">
    <source>
        <dbReference type="ARBA" id="ARBA00022737"/>
    </source>
</evidence>
<dbReference type="Pfam" id="PF12854">
    <property type="entry name" value="PPR_1"/>
    <property type="match status" value="1"/>
</dbReference>
<evidence type="ECO:0000256" key="2">
    <source>
        <dbReference type="PROSITE-ProRule" id="PRU00708"/>
    </source>
</evidence>
<dbReference type="GO" id="GO:0008270">
    <property type="term" value="F:zinc ion binding"/>
    <property type="evidence" value="ECO:0007669"/>
    <property type="project" value="InterPro"/>
</dbReference>
<evidence type="ECO:0000313" key="7">
    <source>
        <dbReference type="Proteomes" id="UP000886520"/>
    </source>
</evidence>
<dbReference type="Proteomes" id="UP000886520">
    <property type="component" value="Chromosome 20"/>
</dbReference>
<dbReference type="FunFam" id="1.25.40.10:FF:000344">
    <property type="entry name" value="Pentatricopeptide repeat-containing protein"/>
    <property type="match status" value="1"/>
</dbReference>
<dbReference type="InterPro" id="IPR002885">
    <property type="entry name" value="PPR_rpt"/>
</dbReference>
<evidence type="ECO:0000259" key="4">
    <source>
        <dbReference type="Pfam" id="PF14432"/>
    </source>
</evidence>